<organism evidence="5 6">
    <name type="scientific">Auricularia subglabra (strain TFB-10046 / SS5)</name>
    <name type="common">White-rot fungus</name>
    <name type="synonym">Auricularia delicata (strain TFB10046)</name>
    <dbReference type="NCBI Taxonomy" id="717982"/>
    <lineage>
        <taxon>Eukaryota</taxon>
        <taxon>Fungi</taxon>
        <taxon>Dikarya</taxon>
        <taxon>Basidiomycota</taxon>
        <taxon>Agaricomycotina</taxon>
        <taxon>Agaricomycetes</taxon>
        <taxon>Auriculariales</taxon>
        <taxon>Auriculariaceae</taxon>
        <taxon>Auricularia</taxon>
    </lineage>
</organism>
<dbReference type="GO" id="GO:0019887">
    <property type="term" value="F:protein kinase regulator activity"/>
    <property type="evidence" value="ECO:0007669"/>
    <property type="project" value="TreeGrafter"/>
</dbReference>
<dbReference type="PANTHER" id="PTHR23346:SF7">
    <property type="entry name" value="STALLED RIBOSOME SENSOR GCN1"/>
    <property type="match status" value="1"/>
</dbReference>
<feature type="repeat" description="HEAT" evidence="3">
    <location>
        <begin position="1972"/>
        <end position="2010"/>
    </location>
</feature>
<dbReference type="GO" id="GO:0034198">
    <property type="term" value="P:cellular response to amino acid starvation"/>
    <property type="evidence" value="ECO:0007669"/>
    <property type="project" value="TreeGrafter"/>
</dbReference>
<dbReference type="GO" id="GO:0005829">
    <property type="term" value="C:cytosol"/>
    <property type="evidence" value="ECO:0007669"/>
    <property type="project" value="TreeGrafter"/>
</dbReference>
<dbReference type="OMA" id="KYATQRG"/>
<dbReference type="InterPro" id="IPR056810">
    <property type="entry name" value="GNC1-like_N"/>
</dbReference>
<evidence type="ECO:0000256" key="2">
    <source>
        <dbReference type="ARBA" id="ARBA00022737"/>
    </source>
</evidence>
<comment type="similarity">
    <text evidence="1">Belongs to the GCN1 family.</text>
</comment>
<feature type="domain" description="TOG" evidence="4">
    <location>
        <begin position="1336"/>
        <end position="1565"/>
    </location>
</feature>
<keyword evidence="2" id="KW-0677">Repeat</keyword>
<protein>
    <submittedName>
        <fullName evidence="5">Translational activator GCN1</fullName>
    </submittedName>
</protein>
<evidence type="ECO:0000313" key="6">
    <source>
        <dbReference type="Proteomes" id="UP000006514"/>
    </source>
</evidence>
<feature type="repeat" description="HEAT" evidence="3">
    <location>
        <begin position="1625"/>
        <end position="1663"/>
    </location>
</feature>
<sequence>MSGVDIRSWIANASVDDDDEHDERAQELTWSGDERDWPRVIDQTQHAVLQSGTKARTEFLEQGLLPLVSRGLDAAHLLDVFRVLTLTYPRYIDYGSHNATERVLRSIYDLNTEANVKIVLWLAREVERITTTGTTAPSTQYSLLGWTCALFPIVVDTPSMPNLVAAIASLLDALLDEGRAVKPPIRRSAVVRVRRVVRNASKHIPQVLNTSIERAKASPTPLVFVPFIGLIVDVAQHLKHSKQPLDELLGPSTPAIVVLYTSSVLMSRSPVAPHVSTALTGFIGTQVTPEVLSGEILPVMEKAMLRSPEVALTLVSDFFRSYSREIDDATFKRLFTPISNSAKSANAGVRADAVKLYTALPASASARGELLATLRSGKTAGGEHRAALYAMLASAPPDPALVSELTPLLLKETSDANLPLLARLLPPHLRAALKADVPIDAALWVKELGGTRAPLRRALAEAIGELFWNAEDAVSSVAASKFASEISAPLAAIVKAVSANPTGSSPSPLEGYVALAVLLGGRPHDVFAKSAPQPTTVLGTGAKPGFLVLDKVYTKLSSVEDERWLLRAVHAVVTAFAPSLATPKAADLRQHLGSTFLHLALNSARLDTRRAAVEMLKEVVRAAPLAGSTMIREALAHRNTSDGKRYSPVLVAAVPDSQTEEALKEDLVVELLVLGHDSAMVGEAQMWTDLVLRASLDPRALAEKHIERLLELVLDGDQKEEARMSAVTTLTGIQPSLFLPRFLARIHSALDPATLRTVTEQDIEIWRTPEGVLCVDVLANKKGASSKGPAKGKDADIQKWEAELRESLAKKKSGTQATAPALSKADRALVDAQLAKESDVRKRVDGVRGALKRGLELVRRLVRARVEELLPSLGSLSALLLRQGGVIRFGHQLVGRRGVDTFLDLADCCSDRLGTFKYALGVATLRALKIDTLPEDLTVEALDGLLLRVLYRLRSLSERQPLDPATLTMSATLLGAVVSAGGLGAANADEALEQIALVIDVITFHAPSFAEPAYPRLECLKCLVGVIKGHPQLAKNAVSALIAAGEATARSADASSPEARFLLDCLLEQETSVRHSVLQTLQPFDLTELDWSTEVWIACQDTDEEVARLADHIWEENGLDVAESFAVDLLPKLEHENHYVRSAAAAGIARGAQSWPAGVEQLLDALKAFYREKAKLLEPQFDAYGLLIEESLNRQDQWPARLATAEAFEGVAPTMTERDVVPFFEFLVNEEALGDRNTDVRRGLLRAGNAVIDLHGKPCLPKLIKLFEDRLASNTHTEASDQVHEAVVVLLGRLARHLDPADPRIPQVVKRLVDTLKTPVEQVQIAVADCMAPLIKFIKPTVGTLIEALLKQLFAAAKYAERRGAAYGLAGVVKGLGIASIPKYHILSRLQSSLEDKKNHEARQGAMFAFETLTVTLGRLFEPYVVGLIPDLLTSFGDPQADVREATQEAAKVIMSGLSGYGVKLILPSLLEALDEKQWRTKKAAIELLGSMAFLAPSQLSVSLPTIIPRLTGVLTDSHTQVRAAANKSLKQFGEVISNPEIQHLVPVLLKAFVDPEKTPPALTALLKTTFSHYIDSSSLALVVPIIERGMKERGAETKKKAAQIVGNMASLTDAKDFVPYLSRLMPLVHAVLGDPVPEARATAAKALGSLVERLGEDRFPDLVQNLIRTLKQDIPGIDRQGAAQGLSEVLSGLGIERMEGLLPDIIDNATSPRAYVREGFMSLLVFLPATFGARFHPHLPKIIPPILSGLADTEEFVREASMKAGRMIINNYSVRAVDLLLPELERSMFDERWRIRHSSITLIGELLFKISGITGKAEIEEEEEDVAAAAAESSRAALVDVLGKERRDRVLSSLYLVRQDGVNVVRQSAIHIWKALVHNTPRTVRDILPSLMTQIVDLLANEGTDQRETAARTVGELCRKFGERILRDIMPILNASAESPDPHTREGVCLALSEVMLSASETQKDDHENQIISIVRQSLVDDSSTVRAAAAQAFDVLQETIGVKAIDMTIPTLLEALRQPGESSGTALQALREVMAVRASTVFPVLIPTLIAPPITAFNARALASLVTVAGNALSKRLSVLLNALIKARETEKDPEILSELDESLSALLGAVEDMEGLGSLMVLLMEWCKHDSPARRASSFWLFGTFCAVTELDFSLYRNDWIRLLISALDDRQQNVVSAAWVALDSFVKAVPKDEYEGMLPTLRRSVESTGAPGHTVPGFSVHKGVGPLVPVIIAGLTTGSSDQRESAAAAISDLIERTDEAALKPFVVPFTGPLIRVATQAGAFPPGVKGAILGALSTMLERIPGLVKSFFPQLQRTFVKAASDPSSLAVRTKAAHALGVLMRSQTRVDPVVTELVGSVRTTKEAGDDAIAASLVGALAAVAKNSGDNLGASSKDACVELLREGFRDGGDEYFTQAIASLFAGLSRFPDLLEPLIQAHLMANTPPSIVASQTILTVLNDAPELFHDDRLATDLPASVARKVMSSIGDEKPSVSRPARESRELLRTIEPYAHDDAVRAVVG</sequence>
<dbReference type="InterPro" id="IPR057546">
    <property type="entry name" value="HEAT_GCN1"/>
</dbReference>
<evidence type="ECO:0000256" key="3">
    <source>
        <dbReference type="PROSITE-ProRule" id="PRU00103"/>
    </source>
</evidence>
<dbReference type="InterPro" id="IPR056809">
    <property type="entry name" value="HEAT_GCN1_fung"/>
</dbReference>
<evidence type="ECO:0000259" key="4">
    <source>
        <dbReference type="SMART" id="SM01349"/>
    </source>
</evidence>
<accession>J0WTH4</accession>
<dbReference type="InterPro" id="IPR021133">
    <property type="entry name" value="HEAT_type_2"/>
</dbReference>
<name>J0WTH4_AURST</name>
<dbReference type="Pfam" id="PF23271">
    <property type="entry name" value="HEAT_GCN1"/>
    <property type="match status" value="2"/>
</dbReference>
<dbReference type="KEGG" id="adl:AURDEDRAFT_188296"/>
<dbReference type="Pfam" id="PF24987">
    <property type="entry name" value="HEAT_EF3_N"/>
    <property type="match status" value="2"/>
</dbReference>
<dbReference type="InParanoid" id="J0WTH4"/>
<evidence type="ECO:0000256" key="1">
    <source>
        <dbReference type="ARBA" id="ARBA00007366"/>
    </source>
</evidence>
<dbReference type="eggNOG" id="KOG1242">
    <property type="taxonomic scope" value="Eukaryota"/>
</dbReference>
<dbReference type="Pfam" id="PF24984">
    <property type="entry name" value="HEAT_EF3_GNC1"/>
    <property type="match status" value="1"/>
</dbReference>
<dbReference type="Proteomes" id="UP000006514">
    <property type="component" value="Unassembled WGS sequence"/>
</dbReference>
<dbReference type="Pfam" id="PF24916">
    <property type="entry name" value="HEAT_GCN1_fung"/>
    <property type="match status" value="1"/>
</dbReference>
<dbReference type="SMART" id="SM01349">
    <property type="entry name" value="TOG"/>
    <property type="match status" value="1"/>
</dbReference>
<proteinExistence type="inferred from homology"/>
<feature type="repeat" description="HEAT" evidence="3">
    <location>
        <begin position="1507"/>
        <end position="1545"/>
    </location>
</feature>
<keyword evidence="6" id="KW-1185">Reference proteome</keyword>
<gene>
    <name evidence="5" type="ORF">AURDEDRAFT_188296</name>
</gene>
<dbReference type="EMBL" id="JH687855">
    <property type="protein sequence ID" value="EJD36703.1"/>
    <property type="molecule type" value="Genomic_DNA"/>
</dbReference>
<dbReference type="InterPro" id="IPR034085">
    <property type="entry name" value="TOG"/>
</dbReference>
<dbReference type="InterPro" id="IPR016024">
    <property type="entry name" value="ARM-type_fold"/>
</dbReference>
<dbReference type="SUPFAM" id="SSF48371">
    <property type="entry name" value="ARM repeat"/>
    <property type="match status" value="2"/>
</dbReference>
<dbReference type="InterPro" id="IPR022716">
    <property type="entry name" value="Gcn1_N"/>
</dbReference>
<dbReference type="OrthoDB" id="5148094at2759"/>
<dbReference type="PANTHER" id="PTHR23346">
    <property type="entry name" value="TRANSLATIONAL ACTIVATOR GCN1-RELATED"/>
    <property type="match status" value="1"/>
</dbReference>
<dbReference type="Pfam" id="PF12074">
    <property type="entry name" value="Gcn1_N"/>
    <property type="match status" value="1"/>
</dbReference>
<dbReference type="Pfam" id="PF24993">
    <property type="entry name" value="GNC1_N"/>
    <property type="match status" value="1"/>
</dbReference>
<dbReference type="InterPro" id="IPR011989">
    <property type="entry name" value="ARM-like"/>
</dbReference>
<reference evidence="6" key="1">
    <citation type="journal article" date="2012" name="Science">
        <title>The Paleozoic origin of enzymatic lignin decomposition reconstructed from 31 fungal genomes.</title>
        <authorList>
            <person name="Floudas D."/>
            <person name="Binder M."/>
            <person name="Riley R."/>
            <person name="Barry K."/>
            <person name="Blanchette R.A."/>
            <person name="Henrissat B."/>
            <person name="Martinez A.T."/>
            <person name="Otillar R."/>
            <person name="Spatafora J.W."/>
            <person name="Yadav J.S."/>
            <person name="Aerts A."/>
            <person name="Benoit I."/>
            <person name="Boyd A."/>
            <person name="Carlson A."/>
            <person name="Copeland A."/>
            <person name="Coutinho P.M."/>
            <person name="de Vries R.P."/>
            <person name="Ferreira P."/>
            <person name="Findley K."/>
            <person name="Foster B."/>
            <person name="Gaskell J."/>
            <person name="Glotzer D."/>
            <person name="Gorecki P."/>
            <person name="Heitman J."/>
            <person name="Hesse C."/>
            <person name="Hori C."/>
            <person name="Igarashi K."/>
            <person name="Jurgens J.A."/>
            <person name="Kallen N."/>
            <person name="Kersten P."/>
            <person name="Kohler A."/>
            <person name="Kuees U."/>
            <person name="Kumar T.K.A."/>
            <person name="Kuo A."/>
            <person name="LaButti K."/>
            <person name="Larrondo L.F."/>
            <person name="Lindquist E."/>
            <person name="Ling A."/>
            <person name="Lombard V."/>
            <person name="Lucas S."/>
            <person name="Lundell T."/>
            <person name="Martin R."/>
            <person name="McLaughlin D.J."/>
            <person name="Morgenstern I."/>
            <person name="Morin E."/>
            <person name="Murat C."/>
            <person name="Nagy L.G."/>
            <person name="Nolan M."/>
            <person name="Ohm R.A."/>
            <person name="Patyshakuliyeva A."/>
            <person name="Rokas A."/>
            <person name="Ruiz-Duenas F.J."/>
            <person name="Sabat G."/>
            <person name="Salamov A."/>
            <person name="Samejima M."/>
            <person name="Schmutz J."/>
            <person name="Slot J.C."/>
            <person name="St John F."/>
            <person name="Stenlid J."/>
            <person name="Sun H."/>
            <person name="Sun S."/>
            <person name="Syed K."/>
            <person name="Tsang A."/>
            <person name="Wiebenga A."/>
            <person name="Young D."/>
            <person name="Pisabarro A."/>
            <person name="Eastwood D.C."/>
            <person name="Martin F."/>
            <person name="Cullen D."/>
            <person name="Grigoriev I.V."/>
            <person name="Hibbett D.S."/>
        </authorList>
    </citation>
    <scope>NUCLEOTIDE SEQUENCE [LARGE SCALE GENOMIC DNA]</scope>
    <source>
        <strain evidence="6">TFB10046</strain>
    </source>
</reference>
<dbReference type="Gene3D" id="1.25.10.10">
    <property type="entry name" value="Leucine-rich Repeat Variant"/>
    <property type="match status" value="5"/>
</dbReference>
<dbReference type="PROSITE" id="PS50077">
    <property type="entry name" value="HEAT_REPEAT"/>
    <property type="match status" value="3"/>
</dbReference>
<dbReference type="GO" id="GO:0006417">
    <property type="term" value="P:regulation of translation"/>
    <property type="evidence" value="ECO:0007669"/>
    <property type="project" value="TreeGrafter"/>
</dbReference>
<evidence type="ECO:0000313" key="5">
    <source>
        <dbReference type="EMBL" id="EJD36703.1"/>
    </source>
</evidence>
<dbReference type="FunCoup" id="J0WTH4">
    <property type="interactions" value="99"/>
</dbReference>